<evidence type="ECO:0000313" key="1">
    <source>
        <dbReference type="EMBL" id="KXH35812.1"/>
    </source>
</evidence>
<dbReference type="EMBL" id="JFBX01000554">
    <property type="protein sequence ID" value="KXH35812.1"/>
    <property type="molecule type" value="Genomic_DNA"/>
</dbReference>
<sequence length="189" mass="20431">MSNAWTRTPSGFRCEEAGCENRAYSTASNLARHIQSMHGEPVQMPCGMIRQDHPSNSQRHQLGCSGCRVILGLPPLGALGSPILHDILSEVGRAHDTLDVVGPPILDDFVDFIGPSSLENTLGELGNALDIVGAPIVDDDLGARDNIFDDLGIPILDDTVDEFDDALGILLMDHNNAYDSDSHRDHGFF</sequence>
<dbReference type="Gene3D" id="3.30.160.60">
    <property type="entry name" value="Classic Zinc Finger"/>
    <property type="match status" value="1"/>
</dbReference>
<gene>
    <name evidence="1" type="ORF">CSIM01_00526</name>
</gene>
<evidence type="ECO:0000313" key="2">
    <source>
        <dbReference type="Proteomes" id="UP000070328"/>
    </source>
</evidence>
<dbReference type="Proteomes" id="UP000070328">
    <property type="component" value="Unassembled WGS sequence"/>
</dbReference>
<keyword evidence="2" id="KW-1185">Reference proteome</keyword>
<accession>A0A135SIU5</accession>
<protein>
    <recommendedName>
        <fullName evidence="3">C2H2-type domain-containing protein</fullName>
    </recommendedName>
</protein>
<evidence type="ECO:0008006" key="3">
    <source>
        <dbReference type="Google" id="ProtNLM"/>
    </source>
</evidence>
<reference evidence="1 2" key="1">
    <citation type="submission" date="2014-02" db="EMBL/GenBank/DDBJ databases">
        <title>The genome sequence of Colletotrichum simmondsii CBS122122.</title>
        <authorList>
            <person name="Baroncelli R."/>
            <person name="Thon M.R."/>
        </authorList>
    </citation>
    <scope>NUCLEOTIDE SEQUENCE [LARGE SCALE GENOMIC DNA]</scope>
    <source>
        <strain evidence="1 2">CBS122122</strain>
    </source>
</reference>
<organism evidence="1 2">
    <name type="scientific">Colletotrichum simmondsii</name>
    <dbReference type="NCBI Taxonomy" id="703756"/>
    <lineage>
        <taxon>Eukaryota</taxon>
        <taxon>Fungi</taxon>
        <taxon>Dikarya</taxon>
        <taxon>Ascomycota</taxon>
        <taxon>Pezizomycotina</taxon>
        <taxon>Sordariomycetes</taxon>
        <taxon>Hypocreomycetidae</taxon>
        <taxon>Glomerellales</taxon>
        <taxon>Glomerellaceae</taxon>
        <taxon>Colletotrichum</taxon>
        <taxon>Colletotrichum acutatum species complex</taxon>
    </lineage>
</organism>
<proteinExistence type="predicted"/>
<dbReference type="AlphaFoldDB" id="A0A135SIU5"/>
<comment type="caution">
    <text evidence="1">The sequence shown here is derived from an EMBL/GenBank/DDBJ whole genome shotgun (WGS) entry which is preliminary data.</text>
</comment>
<name>A0A135SIU5_9PEZI</name>